<dbReference type="AlphaFoldDB" id="W7AAY4"/>
<evidence type="ECO:0000256" key="1">
    <source>
        <dbReference type="ARBA" id="ARBA00007116"/>
    </source>
</evidence>
<evidence type="ECO:0000313" key="7">
    <source>
        <dbReference type="Proteomes" id="UP000030640"/>
    </source>
</evidence>
<comment type="similarity">
    <text evidence="1">Belongs to the universal ribosomal protein uL18 family.</text>
</comment>
<feature type="region of interest" description="Disordered" evidence="4">
    <location>
        <begin position="37"/>
        <end position="67"/>
    </location>
</feature>
<evidence type="ECO:0008006" key="8">
    <source>
        <dbReference type="Google" id="ProtNLM"/>
    </source>
</evidence>
<dbReference type="GO" id="GO:0005840">
    <property type="term" value="C:ribosome"/>
    <property type="evidence" value="ECO:0007669"/>
    <property type="project" value="UniProtKB-KW"/>
</dbReference>
<sequence>MNAPALLVPLLFLYLDVLHSFTTNRAVFPRSPFPLFSSPNRKKAAPEQLPQGKVKKLKEKKKKKKNSALERLLREHAEKVEKVEKVETLQKLEKRDVSDNPSVDVDKEILQGKRVPRLRIKNTNNHIYATVVDDYRRHILCFSCSRDPNLSSVLGTYRKKTTNRVVNNGRTIKSGWEIGKDIARKALNKGIFKVKFDRGKFKYAGKVEALAEGARAVGLQL</sequence>
<dbReference type="GO" id="GO:0003735">
    <property type="term" value="F:structural constituent of ribosome"/>
    <property type="evidence" value="ECO:0007669"/>
    <property type="project" value="InterPro"/>
</dbReference>
<dbReference type="GO" id="GO:1990904">
    <property type="term" value="C:ribonucleoprotein complex"/>
    <property type="evidence" value="ECO:0007669"/>
    <property type="project" value="UniProtKB-KW"/>
</dbReference>
<dbReference type="InterPro" id="IPR057268">
    <property type="entry name" value="Ribosomal_L18"/>
</dbReference>
<dbReference type="PANTHER" id="PTHR12899:SF3">
    <property type="entry name" value="LARGE RIBOSOMAL SUBUNIT PROTEIN UL18M"/>
    <property type="match status" value="1"/>
</dbReference>
<dbReference type="Gene3D" id="3.30.420.100">
    <property type="match status" value="1"/>
</dbReference>
<protein>
    <recommendedName>
        <fullName evidence="8">50S ribosomal protein L18</fullName>
    </recommendedName>
</protein>
<dbReference type="PANTHER" id="PTHR12899">
    <property type="entry name" value="39S RIBOSOMAL PROTEIN L18, MITOCHONDRIAL"/>
    <property type="match status" value="1"/>
</dbReference>
<dbReference type="GO" id="GO:0006412">
    <property type="term" value="P:translation"/>
    <property type="evidence" value="ECO:0007669"/>
    <property type="project" value="InterPro"/>
</dbReference>
<dbReference type="VEuPathDB" id="PlasmoDB:C922_00849"/>
<keyword evidence="3" id="KW-0687">Ribonucleoprotein</keyword>
<organism evidence="6 7">
    <name type="scientific">Plasmodium inui San Antonio 1</name>
    <dbReference type="NCBI Taxonomy" id="1237626"/>
    <lineage>
        <taxon>Eukaryota</taxon>
        <taxon>Sar</taxon>
        <taxon>Alveolata</taxon>
        <taxon>Apicomplexa</taxon>
        <taxon>Aconoidasida</taxon>
        <taxon>Haemosporida</taxon>
        <taxon>Plasmodiidae</taxon>
        <taxon>Plasmodium</taxon>
        <taxon>Plasmodium (Plasmodium)</taxon>
    </lineage>
</organism>
<dbReference type="GO" id="GO:0005737">
    <property type="term" value="C:cytoplasm"/>
    <property type="evidence" value="ECO:0007669"/>
    <property type="project" value="UniProtKB-ARBA"/>
</dbReference>
<evidence type="ECO:0000313" key="6">
    <source>
        <dbReference type="EMBL" id="EUD68453.1"/>
    </source>
</evidence>
<dbReference type="CDD" id="cd00432">
    <property type="entry name" value="Ribosomal_L18_L5e"/>
    <property type="match status" value="1"/>
</dbReference>
<keyword evidence="2" id="KW-0689">Ribosomal protein</keyword>
<dbReference type="GO" id="GO:0008097">
    <property type="term" value="F:5S rRNA binding"/>
    <property type="evidence" value="ECO:0007669"/>
    <property type="project" value="TreeGrafter"/>
</dbReference>
<evidence type="ECO:0000256" key="3">
    <source>
        <dbReference type="ARBA" id="ARBA00023274"/>
    </source>
</evidence>
<gene>
    <name evidence="6" type="ORF">C922_00849</name>
</gene>
<dbReference type="RefSeq" id="XP_008814683.1">
    <property type="nucleotide sequence ID" value="XM_008816461.1"/>
</dbReference>
<reference evidence="6 7" key="1">
    <citation type="submission" date="2013-02" db="EMBL/GenBank/DDBJ databases">
        <title>The Genome Sequence of Plasmodium inui San Antonio 1.</title>
        <authorList>
            <consortium name="The Broad Institute Genome Sequencing Platform"/>
            <consortium name="The Broad Institute Genome Sequencing Center for Infectious Disease"/>
            <person name="Neafsey D."/>
            <person name="Cheeseman I."/>
            <person name="Volkman S."/>
            <person name="Adams J."/>
            <person name="Walker B."/>
            <person name="Young S.K."/>
            <person name="Zeng Q."/>
            <person name="Gargeya S."/>
            <person name="Fitzgerald M."/>
            <person name="Haas B."/>
            <person name="Abouelleil A."/>
            <person name="Alvarado L."/>
            <person name="Arachchi H.M."/>
            <person name="Berlin A.M."/>
            <person name="Chapman S.B."/>
            <person name="Dewar J."/>
            <person name="Goldberg J."/>
            <person name="Griggs A."/>
            <person name="Gujja S."/>
            <person name="Hansen M."/>
            <person name="Howarth C."/>
            <person name="Imamovic A."/>
            <person name="Larimer J."/>
            <person name="McCowan C."/>
            <person name="Murphy C."/>
            <person name="Neiman D."/>
            <person name="Pearson M."/>
            <person name="Priest M."/>
            <person name="Roberts A."/>
            <person name="Saif S."/>
            <person name="Shea T."/>
            <person name="Sisk P."/>
            <person name="Sykes S."/>
            <person name="Wortman J."/>
            <person name="Nusbaum C."/>
            <person name="Birren B."/>
        </authorList>
    </citation>
    <scope>NUCLEOTIDE SEQUENCE [LARGE SCALE GENOMIC DNA]</scope>
    <source>
        <strain evidence="6 7">San Antonio 1</strain>
    </source>
</reference>
<feature type="chain" id="PRO_5004888112" description="50S ribosomal protein L18" evidence="5">
    <location>
        <begin position="21"/>
        <end position="221"/>
    </location>
</feature>
<accession>W7AAY4</accession>
<feature type="signal peptide" evidence="5">
    <location>
        <begin position="1"/>
        <end position="20"/>
    </location>
</feature>
<dbReference type="InterPro" id="IPR005484">
    <property type="entry name" value="Ribosomal_uL18_bac/plant/anim"/>
</dbReference>
<dbReference type="GeneID" id="20036123"/>
<dbReference type="OrthoDB" id="309483at2759"/>
<dbReference type="Pfam" id="PF00861">
    <property type="entry name" value="Ribosomal_L18p"/>
    <property type="match status" value="1"/>
</dbReference>
<dbReference type="EMBL" id="KI965462">
    <property type="protein sequence ID" value="EUD68453.1"/>
    <property type="molecule type" value="Genomic_DNA"/>
</dbReference>
<name>W7AAY4_9APIC</name>
<dbReference type="Proteomes" id="UP000030640">
    <property type="component" value="Unassembled WGS sequence"/>
</dbReference>
<keyword evidence="7" id="KW-1185">Reference proteome</keyword>
<dbReference type="SUPFAM" id="SSF53137">
    <property type="entry name" value="Translational machinery components"/>
    <property type="match status" value="1"/>
</dbReference>
<evidence type="ECO:0000256" key="5">
    <source>
        <dbReference type="SAM" id="SignalP"/>
    </source>
</evidence>
<keyword evidence="5" id="KW-0732">Signal</keyword>
<evidence type="ECO:0000256" key="2">
    <source>
        <dbReference type="ARBA" id="ARBA00022980"/>
    </source>
</evidence>
<feature type="compositionally biased region" description="Basic residues" evidence="4">
    <location>
        <begin position="53"/>
        <end position="66"/>
    </location>
</feature>
<proteinExistence type="inferred from homology"/>
<evidence type="ECO:0000256" key="4">
    <source>
        <dbReference type="SAM" id="MobiDB-lite"/>
    </source>
</evidence>